<evidence type="ECO:0000256" key="2">
    <source>
        <dbReference type="ARBA" id="ARBA00022679"/>
    </source>
</evidence>
<protein>
    <recommendedName>
        <fullName evidence="6">Aspartokinase</fullName>
        <ecNumber evidence="6">2.7.2.4</ecNumber>
    </recommendedName>
</protein>
<keyword evidence="5" id="KW-0067">ATP-binding</keyword>
<dbReference type="InterPro" id="IPR045865">
    <property type="entry name" value="ACT-like_dom_sf"/>
</dbReference>
<dbReference type="UniPathway" id="UPA00034">
    <property type="reaction ID" value="UER00015"/>
</dbReference>
<comment type="catalytic activity">
    <reaction evidence="6">
        <text>L-aspartate + ATP = 4-phospho-L-aspartate + ADP</text>
        <dbReference type="Rhea" id="RHEA:23776"/>
        <dbReference type="ChEBI" id="CHEBI:29991"/>
        <dbReference type="ChEBI" id="CHEBI:30616"/>
        <dbReference type="ChEBI" id="CHEBI:57535"/>
        <dbReference type="ChEBI" id="CHEBI:456216"/>
        <dbReference type="EC" id="2.7.2.4"/>
    </reaction>
</comment>
<evidence type="ECO:0000256" key="5">
    <source>
        <dbReference type="ARBA" id="ARBA00022840"/>
    </source>
</evidence>
<comment type="pathway">
    <text evidence="7">Amino-acid biosynthesis; L-lysine biosynthesis via DAP pathway; (S)-tetrahydrodipicolinate from L-aspartate: step 1/4.</text>
</comment>
<evidence type="ECO:0000313" key="10">
    <source>
        <dbReference type="EMBL" id="HGL41069.1"/>
    </source>
</evidence>
<accession>A0A7C4I6S2</accession>
<organism evidence="11">
    <name type="scientific">Caldiarchaeum subterraneum</name>
    <dbReference type="NCBI Taxonomy" id="311458"/>
    <lineage>
        <taxon>Archaea</taxon>
        <taxon>Nitrososphaerota</taxon>
        <taxon>Candidatus Caldarchaeales</taxon>
        <taxon>Candidatus Caldarchaeaceae</taxon>
        <taxon>Candidatus Caldarchaeum</taxon>
    </lineage>
</organism>
<proteinExistence type="inferred from homology"/>
<dbReference type="EMBL" id="DTAD01000078">
    <property type="protein sequence ID" value="HGN90888.1"/>
    <property type="molecule type" value="Genomic_DNA"/>
</dbReference>
<dbReference type="Gene3D" id="3.40.1160.10">
    <property type="entry name" value="Acetylglutamate kinase-like"/>
    <property type="match status" value="1"/>
</dbReference>
<dbReference type="GO" id="GO:0004072">
    <property type="term" value="F:aspartate kinase activity"/>
    <property type="evidence" value="ECO:0007669"/>
    <property type="project" value="UniProtKB-EC"/>
</dbReference>
<dbReference type="CDD" id="cd04234">
    <property type="entry name" value="AAK_AK"/>
    <property type="match status" value="1"/>
</dbReference>
<dbReference type="NCBIfam" id="TIGR00657">
    <property type="entry name" value="asp_kinases"/>
    <property type="match status" value="1"/>
</dbReference>
<keyword evidence="3" id="KW-0547">Nucleotide-binding</keyword>
<keyword evidence="4 6" id="KW-0418">Kinase</keyword>
<dbReference type="SUPFAM" id="SSF55021">
    <property type="entry name" value="ACT-like"/>
    <property type="match status" value="1"/>
</dbReference>
<comment type="pathway">
    <text evidence="7">Amino-acid biosynthesis; L-methionine biosynthesis via de novo pathway; L-homoserine from L-aspartate: step 1/3.</text>
</comment>
<evidence type="ECO:0000256" key="3">
    <source>
        <dbReference type="ARBA" id="ARBA00022741"/>
    </source>
</evidence>
<evidence type="ECO:0000256" key="4">
    <source>
        <dbReference type="ARBA" id="ARBA00022777"/>
    </source>
</evidence>
<evidence type="ECO:0000256" key="7">
    <source>
        <dbReference type="RuleBase" id="RU004249"/>
    </source>
</evidence>
<dbReference type="PANTHER" id="PTHR21499">
    <property type="entry name" value="ASPARTATE KINASE"/>
    <property type="match status" value="1"/>
</dbReference>
<reference evidence="11" key="1">
    <citation type="journal article" date="2020" name="mSystems">
        <title>Genome- and Community-Level Interaction Insights into Carbon Utilization and Element Cycling Functions of Hydrothermarchaeota in Hydrothermal Sediment.</title>
        <authorList>
            <person name="Zhou Z."/>
            <person name="Liu Y."/>
            <person name="Xu W."/>
            <person name="Pan J."/>
            <person name="Luo Z.H."/>
            <person name="Li M."/>
        </authorList>
    </citation>
    <scope>NUCLEOTIDE SEQUENCE [LARGE SCALE GENOMIC DNA]</scope>
    <source>
        <strain evidence="11">SpSt-613</strain>
        <strain evidence="10">SpSt-669</strain>
    </source>
</reference>
<keyword evidence="7" id="KW-0028">Amino-acid biosynthesis</keyword>
<dbReference type="EMBL" id="DTCM01000067">
    <property type="protein sequence ID" value="HGL41069.1"/>
    <property type="molecule type" value="Genomic_DNA"/>
</dbReference>
<comment type="pathway">
    <text evidence="7">Amino-acid biosynthesis; L-threonine biosynthesis; L-threonine from L-aspartate: step 1/5.</text>
</comment>
<evidence type="ECO:0000256" key="6">
    <source>
        <dbReference type="RuleBase" id="RU003448"/>
    </source>
</evidence>
<dbReference type="InterPro" id="IPR001048">
    <property type="entry name" value="Asp/Glu/Uridylate_kinase"/>
</dbReference>
<comment type="caution">
    <text evidence="11">The sequence shown here is derived from an EMBL/GenBank/DDBJ whole genome shotgun (WGS) entry which is preliminary data.</text>
</comment>
<evidence type="ECO:0000259" key="9">
    <source>
        <dbReference type="Pfam" id="PF13840"/>
    </source>
</evidence>
<dbReference type="GO" id="GO:0009089">
    <property type="term" value="P:lysine biosynthetic process via diaminopimelate"/>
    <property type="evidence" value="ECO:0007669"/>
    <property type="project" value="UniProtKB-UniPathway"/>
</dbReference>
<evidence type="ECO:0000313" key="11">
    <source>
        <dbReference type="EMBL" id="HGN90888.1"/>
    </source>
</evidence>
<dbReference type="InterPro" id="IPR027795">
    <property type="entry name" value="CASTOR_ACT_dom"/>
</dbReference>
<dbReference type="UniPathway" id="UPA00050">
    <property type="reaction ID" value="UER00461"/>
</dbReference>
<dbReference type="Gene3D" id="3.30.2130.10">
    <property type="entry name" value="VC0802-like"/>
    <property type="match status" value="1"/>
</dbReference>
<dbReference type="GO" id="GO:0005524">
    <property type="term" value="F:ATP binding"/>
    <property type="evidence" value="ECO:0007669"/>
    <property type="project" value="UniProtKB-KW"/>
</dbReference>
<dbReference type="GO" id="GO:0005829">
    <property type="term" value="C:cytosol"/>
    <property type="evidence" value="ECO:0007669"/>
    <property type="project" value="TreeGrafter"/>
</dbReference>
<comment type="similarity">
    <text evidence="1 6">Belongs to the aspartokinase family.</text>
</comment>
<dbReference type="UniPathway" id="UPA00051">
    <property type="reaction ID" value="UER00462"/>
</dbReference>
<dbReference type="GO" id="GO:0009088">
    <property type="term" value="P:threonine biosynthetic process"/>
    <property type="evidence" value="ECO:0007669"/>
    <property type="project" value="UniProtKB-UniPathway"/>
</dbReference>
<dbReference type="InterPro" id="IPR001341">
    <property type="entry name" value="Asp_kinase"/>
</dbReference>
<evidence type="ECO:0000256" key="1">
    <source>
        <dbReference type="ARBA" id="ARBA00010122"/>
    </source>
</evidence>
<dbReference type="AlphaFoldDB" id="A0A7C4I6S2"/>
<evidence type="ECO:0000259" key="8">
    <source>
        <dbReference type="Pfam" id="PF00696"/>
    </source>
</evidence>
<dbReference type="PANTHER" id="PTHR21499:SF70">
    <property type="entry name" value="ASPARTOKINASE"/>
    <property type="match status" value="1"/>
</dbReference>
<feature type="domain" description="Aspartate/glutamate/uridylate kinase" evidence="8">
    <location>
        <begin position="4"/>
        <end position="228"/>
    </location>
</feature>
<dbReference type="GO" id="GO:0009090">
    <property type="term" value="P:homoserine biosynthetic process"/>
    <property type="evidence" value="ECO:0007669"/>
    <property type="project" value="TreeGrafter"/>
</dbReference>
<keyword evidence="2 6" id="KW-0808">Transferase</keyword>
<dbReference type="Pfam" id="PF13840">
    <property type="entry name" value="ACT_7"/>
    <property type="match status" value="1"/>
</dbReference>
<dbReference type="Pfam" id="PF00696">
    <property type="entry name" value="AA_kinase"/>
    <property type="match status" value="1"/>
</dbReference>
<feature type="domain" description="CASTOR ACT" evidence="9">
    <location>
        <begin position="336"/>
        <end position="394"/>
    </location>
</feature>
<name>A0A7C4I6S2_CALS0</name>
<gene>
    <name evidence="11" type="ORF">ENT82_07195</name>
    <name evidence="10" type="ORF">ENU43_05345</name>
</gene>
<dbReference type="EC" id="2.7.2.4" evidence="6"/>
<dbReference type="SUPFAM" id="SSF53633">
    <property type="entry name" value="Carbamate kinase-like"/>
    <property type="match status" value="1"/>
</dbReference>
<sequence length="406" mass="43562">MGKYVVKLGGSVLADEMSIERAASWIKGLVEKGNKVVVVVSALKGVTDELLRSSQRLHPDAPPEMLDEILAMGERTSARLFTLALRRQGVDSVLVDPDSPHWPIITNNQHLDASPLLETCRQKVSEGLAKLVEEGRVPVVCGFVGLTVDGKITTMGRGGSDTTAVVLANCLDADEVILVKDVSGVYSTDPRKDAEAEVLEVLTADEVFRLSKGGSKVIHSKALLYLHPRGKIRIGSLDTLENSGTLILGSEIPRLNVVVDDTNITMVTIIGESMGEPSKIAAAVKSVEGAGGKLAAASVEEESLILYLRGDGEIVEKLHDYFVQNKLGKAVSHFPNLSVIKIYGAMLELVPGVVFKAVQPLATQGVNLFGVLTISSSVRIFVSTKDVEKAVNLIKKNLAEYMTQET</sequence>
<dbReference type="InterPro" id="IPR036393">
    <property type="entry name" value="AceGlu_kinase-like_sf"/>
</dbReference>